<dbReference type="Proteomes" id="UP000486602">
    <property type="component" value="Unassembled WGS sequence"/>
</dbReference>
<evidence type="ECO:0000313" key="2">
    <source>
        <dbReference type="Proteomes" id="UP000486602"/>
    </source>
</evidence>
<dbReference type="SUPFAM" id="SSF48452">
    <property type="entry name" value="TPR-like"/>
    <property type="match status" value="1"/>
</dbReference>
<keyword evidence="1" id="KW-0449">Lipoprotein</keyword>
<sequence>MKKIFLALFTIGLFTTGCTDKFDEINENPNAPEDVRPQFLLANVISVAADKNTFDQGFRLANYLEHFAASVEFERIDRYEMGSNSTYWNTLYHLQTDIRSIKENENSNEAYVAVCDIMSSFMYSQLTDMWGNVPYSEAIGAIDGNITPKYDTQQFIYTDPDLGILAVLQNAAMTLNETSATIDGDVMFGNDLDQWIRFANSLRVRYLLRISGRVDVSGQLQTLVSEDRLMRGNMDNAVVPYLSSAPNQWPMFNSSLGLYQEHRMTTTVDSILSAWEDPRVDVLYKPTSNSVLEGNPVFNGILNGQSRETIAASGIDLSDVSLFGAIFRDVPGGVDGQFMQYAELQFALAEACERGILGGDALTYYQNGISASFEYYNTSLPGDYFTRENVALDGTNNLTKIMTQKWLSLISNGHEAWFNIRRTGIPALVAGPDNLNNGMYPVRYLYPEGEQATNAANYAEAAGAMGGDDINSKGWWEQ</sequence>
<organism evidence="1 2">
    <name type="scientific">Cryomorpha ignava</name>
    <dbReference type="NCBI Taxonomy" id="101383"/>
    <lineage>
        <taxon>Bacteria</taxon>
        <taxon>Pseudomonadati</taxon>
        <taxon>Bacteroidota</taxon>
        <taxon>Flavobacteriia</taxon>
        <taxon>Flavobacteriales</taxon>
        <taxon>Cryomorphaceae</taxon>
        <taxon>Cryomorpha</taxon>
    </lineage>
</organism>
<gene>
    <name evidence="1" type="ORF">G3O08_08485</name>
</gene>
<accession>A0A7K3WPR4</accession>
<dbReference type="Pfam" id="PF12771">
    <property type="entry name" value="SusD-like_2"/>
    <property type="match status" value="1"/>
</dbReference>
<protein>
    <submittedName>
        <fullName evidence="1">SusD/RagB family nutrient-binding outer membrane lipoprotein</fullName>
    </submittedName>
</protein>
<comment type="caution">
    <text evidence="1">The sequence shown here is derived from an EMBL/GenBank/DDBJ whole genome shotgun (WGS) entry which is preliminary data.</text>
</comment>
<proteinExistence type="predicted"/>
<keyword evidence="2" id="KW-1185">Reference proteome</keyword>
<dbReference type="InterPro" id="IPR011990">
    <property type="entry name" value="TPR-like_helical_dom_sf"/>
</dbReference>
<dbReference type="PROSITE" id="PS51257">
    <property type="entry name" value="PROKAR_LIPOPROTEIN"/>
    <property type="match status" value="1"/>
</dbReference>
<dbReference type="AlphaFoldDB" id="A0A7K3WPR4"/>
<reference evidence="1 2" key="1">
    <citation type="submission" date="2020-02" db="EMBL/GenBank/DDBJ databases">
        <title>Out from the shadows clarifying the taxonomy of the family Cryomorphaceae and related taxa by utilizing the GTDB taxonomic framework.</title>
        <authorList>
            <person name="Bowman J.P."/>
        </authorList>
    </citation>
    <scope>NUCLEOTIDE SEQUENCE [LARGE SCALE GENOMIC DNA]</scope>
    <source>
        <strain evidence="1 2">QSSC 1-22</strain>
    </source>
</reference>
<evidence type="ECO:0000313" key="1">
    <source>
        <dbReference type="EMBL" id="NEN23536.1"/>
    </source>
</evidence>
<name>A0A7K3WPR4_9FLAO</name>
<dbReference type="Gene3D" id="1.25.40.390">
    <property type="match status" value="1"/>
</dbReference>
<dbReference type="RefSeq" id="WP_163284865.1">
    <property type="nucleotide sequence ID" value="NZ_JAAGVY010000012.1"/>
</dbReference>
<dbReference type="EMBL" id="JAAGVY010000012">
    <property type="protein sequence ID" value="NEN23536.1"/>
    <property type="molecule type" value="Genomic_DNA"/>
</dbReference>
<dbReference type="InterPro" id="IPR041662">
    <property type="entry name" value="SusD-like_2"/>
</dbReference>